<gene>
    <name evidence="3" type="ORF">J2Z77_002905</name>
</gene>
<proteinExistence type="predicted"/>
<feature type="transmembrane region" description="Helical" evidence="2">
    <location>
        <begin position="120"/>
        <end position="144"/>
    </location>
</feature>
<evidence type="ECO:0000256" key="2">
    <source>
        <dbReference type="SAM" id="Phobius"/>
    </source>
</evidence>
<organism evidence="3 4">
    <name type="scientific">Streptomyces avidinii</name>
    <dbReference type="NCBI Taxonomy" id="1895"/>
    <lineage>
        <taxon>Bacteria</taxon>
        <taxon>Bacillati</taxon>
        <taxon>Actinomycetota</taxon>
        <taxon>Actinomycetes</taxon>
        <taxon>Kitasatosporales</taxon>
        <taxon>Streptomycetaceae</taxon>
        <taxon>Streptomyces</taxon>
    </lineage>
</organism>
<dbReference type="RefSeq" id="WP_189966925.1">
    <property type="nucleotide sequence ID" value="NZ_BMVL01000003.1"/>
</dbReference>
<evidence type="ECO:0000313" key="4">
    <source>
        <dbReference type="Proteomes" id="UP001519310"/>
    </source>
</evidence>
<feature type="transmembrane region" description="Helical" evidence="2">
    <location>
        <begin position="6"/>
        <end position="27"/>
    </location>
</feature>
<name>A0ABS4L4T0_STRAV</name>
<feature type="transmembrane region" description="Helical" evidence="2">
    <location>
        <begin position="150"/>
        <end position="169"/>
    </location>
</feature>
<sequence>MLQLVLAVSVVVVAVAVYGGLGLRWWWRARLRRGILARVAALDLEPYHAAALKQEKTEAAAAELMLGGYLEIDGEGAARLTEAGREAGRIPVEAAPAALLEAVRRHDPEPVSIGWIRQPWACCGCVGFVLLVCFWLLVAEMLVIVPPHGLREWSAAVVAAAGLAALWFAPAGGRAVRARTECGDALGDRLRTAVHEAAETHPAMAALDERQRLHVLTSAGDRDRWRGVDGFVPDEDEGEGEDESEDDDEDEDEDEWWGWVDAYHYRAADHEDGPDGS</sequence>
<feature type="region of interest" description="Disordered" evidence="1">
    <location>
        <begin position="224"/>
        <end position="256"/>
    </location>
</feature>
<evidence type="ECO:0000313" key="3">
    <source>
        <dbReference type="EMBL" id="MBP2037105.1"/>
    </source>
</evidence>
<keyword evidence="2" id="KW-0812">Transmembrane</keyword>
<dbReference type="EMBL" id="JAGGLQ010000004">
    <property type="protein sequence ID" value="MBP2037105.1"/>
    <property type="molecule type" value="Genomic_DNA"/>
</dbReference>
<evidence type="ECO:0000256" key="1">
    <source>
        <dbReference type="SAM" id="MobiDB-lite"/>
    </source>
</evidence>
<feature type="compositionally biased region" description="Acidic residues" evidence="1">
    <location>
        <begin position="232"/>
        <end position="256"/>
    </location>
</feature>
<accession>A0ABS4L4T0</accession>
<evidence type="ECO:0008006" key="5">
    <source>
        <dbReference type="Google" id="ProtNLM"/>
    </source>
</evidence>
<comment type="caution">
    <text evidence="3">The sequence shown here is derived from an EMBL/GenBank/DDBJ whole genome shotgun (WGS) entry which is preliminary data.</text>
</comment>
<reference evidence="3 4" key="1">
    <citation type="submission" date="2021-03" db="EMBL/GenBank/DDBJ databases">
        <title>Genomic Encyclopedia of Type Strains, Phase IV (KMG-IV): sequencing the most valuable type-strain genomes for metagenomic binning, comparative biology and taxonomic classification.</title>
        <authorList>
            <person name="Goeker M."/>
        </authorList>
    </citation>
    <scope>NUCLEOTIDE SEQUENCE [LARGE SCALE GENOMIC DNA]</scope>
    <source>
        <strain evidence="3 4">DSM 40526</strain>
    </source>
</reference>
<keyword evidence="4" id="KW-1185">Reference proteome</keyword>
<protein>
    <recommendedName>
        <fullName evidence="5">TIGR04222 domain-containing membrane protein</fullName>
    </recommendedName>
</protein>
<keyword evidence="2" id="KW-0472">Membrane</keyword>
<dbReference type="Proteomes" id="UP001519310">
    <property type="component" value="Unassembled WGS sequence"/>
</dbReference>
<keyword evidence="2" id="KW-1133">Transmembrane helix</keyword>